<dbReference type="Gene3D" id="1.10.10.10">
    <property type="entry name" value="Winged helix-like DNA-binding domain superfamily/Winged helix DNA-binding domain"/>
    <property type="match status" value="1"/>
</dbReference>
<evidence type="ECO:0000256" key="9">
    <source>
        <dbReference type="PIRSR" id="PIRSR602481-1"/>
    </source>
</evidence>
<dbReference type="InterPro" id="IPR002481">
    <property type="entry name" value="FUR"/>
</dbReference>
<protein>
    <submittedName>
        <fullName evidence="11">Fur family transcriptional regulator ZurR</fullName>
    </submittedName>
</protein>
<sequence length="145" mass="16896">MLDEALYLLKSHNYKVTKQRKSLLECLYSKCRHHYVDVVEIDAELRKLYPGMSHNTIYRNMREFAQIGIIEMKTKASGACVKYQCDFSNLHHHHFICRKCGLVKEVQMCPMTVFESQLPGCQIEEHRFELHGLCADCANKQAKNS</sequence>
<accession>A0A0R2AKT9</accession>
<comment type="cofactor">
    <cofactor evidence="10">
        <name>Mn(2+)</name>
        <dbReference type="ChEBI" id="CHEBI:29035"/>
    </cofactor>
    <cofactor evidence="10">
        <name>Fe(2+)</name>
        <dbReference type="ChEBI" id="CHEBI:29033"/>
    </cofactor>
    <text evidence="10">Binds 1 Mn(2+) or Fe(2+) ion per subunit.</text>
</comment>
<name>A0A0R2AKT9_9LACO</name>
<dbReference type="GO" id="GO:0005737">
    <property type="term" value="C:cytoplasm"/>
    <property type="evidence" value="ECO:0007669"/>
    <property type="project" value="UniProtKB-SubCell"/>
</dbReference>
<evidence type="ECO:0000256" key="2">
    <source>
        <dbReference type="ARBA" id="ARBA00007957"/>
    </source>
</evidence>
<feature type="binding site" evidence="9">
    <location>
        <position position="134"/>
    </location>
    <ligand>
        <name>Zn(2+)</name>
        <dbReference type="ChEBI" id="CHEBI:29105"/>
    </ligand>
</feature>
<dbReference type="GO" id="GO:0045892">
    <property type="term" value="P:negative regulation of DNA-templated transcription"/>
    <property type="evidence" value="ECO:0007669"/>
    <property type="project" value="TreeGrafter"/>
</dbReference>
<keyword evidence="12" id="KW-1185">Reference proteome</keyword>
<keyword evidence="5 9" id="KW-0862">Zinc</keyword>
<gene>
    <name evidence="11" type="ORF">FC14_GL001826</name>
</gene>
<evidence type="ECO:0000313" key="12">
    <source>
        <dbReference type="Proteomes" id="UP000051008"/>
    </source>
</evidence>
<evidence type="ECO:0000256" key="3">
    <source>
        <dbReference type="ARBA" id="ARBA00022490"/>
    </source>
</evidence>
<comment type="caution">
    <text evidence="11">The sequence shown here is derived from an EMBL/GenBank/DDBJ whole genome shotgun (WGS) entry which is preliminary data.</text>
</comment>
<dbReference type="OrthoDB" id="8659436at2"/>
<feature type="binding site" evidence="10">
    <location>
        <position position="91"/>
    </location>
    <ligand>
        <name>Fe cation</name>
        <dbReference type="ChEBI" id="CHEBI:24875"/>
    </ligand>
</feature>
<dbReference type="CDD" id="cd07153">
    <property type="entry name" value="Fur_like"/>
    <property type="match status" value="1"/>
</dbReference>
<dbReference type="RefSeq" id="WP_056976661.1">
    <property type="nucleotide sequence ID" value="NZ_AYYP01000030.1"/>
</dbReference>
<comment type="subcellular location">
    <subcellularLocation>
        <location evidence="1">Cytoplasm</location>
    </subcellularLocation>
</comment>
<dbReference type="PANTHER" id="PTHR33202">
    <property type="entry name" value="ZINC UPTAKE REGULATION PROTEIN"/>
    <property type="match status" value="1"/>
</dbReference>
<organism evidence="11 12">
    <name type="scientific">Ligilactobacillus agilis DSM 20509</name>
    <dbReference type="NCBI Taxonomy" id="1423718"/>
    <lineage>
        <taxon>Bacteria</taxon>
        <taxon>Bacillati</taxon>
        <taxon>Bacillota</taxon>
        <taxon>Bacilli</taxon>
        <taxon>Lactobacillales</taxon>
        <taxon>Lactobacillaceae</taxon>
        <taxon>Ligilactobacillus</taxon>
    </lineage>
</organism>
<proteinExistence type="inferred from homology"/>
<keyword evidence="3" id="KW-0963">Cytoplasm</keyword>
<feature type="binding site" evidence="9">
    <location>
        <position position="100"/>
    </location>
    <ligand>
        <name>Zn(2+)</name>
        <dbReference type="ChEBI" id="CHEBI:29105"/>
    </ligand>
</feature>
<dbReference type="EMBL" id="AYYP01000030">
    <property type="protein sequence ID" value="KRM64550.1"/>
    <property type="molecule type" value="Genomic_DNA"/>
</dbReference>
<dbReference type="Pfam" id="PF01475">
    <property type="entry name" value="FUR"/>
    <property type="match status" value="1"/>
</dbReference>
<keyword evidence="10" id="KW-0408">Iron</keyword>
<evidence type="ECO:0000256" key="10">
    <source>
        <dbReference type="PIRSR" id="PIRSR602481-2"/>
    </source>
</evidence>
<dbReference type="InterPro" id="IPR043135">
    <property type="entry name" value="Fur_C"/>
</dbReference>
<dbReference type="GO" id="GO:0003700">
    <property type="term" value="F:DNA-binding transcription factor activity"/>
    <property type="evidence" value="ECO:0007669"/>
    <property type="project" value="InterPro"/>
</dbReference>
<dbReference type="Proteomes" id="UP000051008">
    <property type="component" value="Unassembled WGS sequence"/>
</dbReference>
<dbReference type="PATRIC" id="fig|1423718.3.peg.1898"/>
<keyword evidence="8" id="KW-0804">Transcription</keyword>
<dbReference type="InterPro" id="IPR036390">
    <property type="entry name" value="WH_DNA-bd_sf"/>
</dbReference>
<keyword evidence="9" id="KW-0479">Metal-binding</keyword>
<feature type="binding site" evidence="9">
    <location>
        <position position="97"/>
    </location>
    <ligand>
        <name>Zn(2+)</name>
        <dbReference type="ChEBI" id="CHEBI:29105"/>
    </ligand>
</feature>
<keyword evidence="6" id="KW-0805">Transcription regulation</keyword>
<dbReference type="GO" id="GO:1900376">
    <property type="term" value="P:regulation of secondary metabolite biosynthetic process"/>
    <property type="evidence" value="ECO:0007669"/>
    <property type="project" value="TreeGrafter"/>
</dbReference>
<feature type="binding site" evidence="9">
    <location>
        <position position="137"/>
    </location>
    <ligand>
        <name>Zn(2+)</name>
        <dbReference type="ChEBI" id="CHEBI:29105"/>
    </ligand>
</feature>
<evidence type="ECO:0000256" key="7">
    <source>
        <dbReference type="ARBA" id="ARBA00023125"/>
    </source>
</evidence>
<reference evidence="11 12" key="1">
    <citation type="journal article" date="2015" name="Genome Announc.">
        <title>Expanding the biotechnology potential of lactobacilli through comparative genomics of 213 strains and associated genera.</title>
        <authorList>
            <person name="Sun Z."/>
            <person name="Harris H.M."/>
            <person name="McCann A."/>
            <person name="Guo C."/>
            <person name="Argimon S."/>
            <person name="Zhang W."/>
            <person name="Yang X."/>
            <person name="Jeffery I.B."/>
            <person name="Cooney J.C."/>
            <person name="Kagawa T.F."/>
            <person name="Liu W."/>
            <person name="Song Y."/>
            <person name="Salvetti E."/>
            <person name="Wrobel A."/>
            <person name="Rasinkangas P."/>
            <person name="Parkhill J."/>
            <person name="Rea M.C."/>
            <person name="O'Sullivan O."/>
            <person name="Ritari J."/>
            <person name="Douillard F.P."/>
            <person name="Paul Ross R."/>
            <person name="Yang R."/>
            <person name="Briner A.E."/>
            <person name="Felis G.E."/>
            <person name="de Vos W.M."/>
            <person name="Barrangou R."/>
            <person name="Klaenhammer T.R."/>
            <person name="Caufield P.W."/>
            <person name="Cui Y."/>
            <person name="Zhang H."/>
            <person name="O'Toole P.W."/>
        </authorList>
    </citation>
    <scope>NUCLEOTIDE SEQUENCE [LARGE SCALE GENOMIC DNA]</scope>
    <source>
        <strain evidence="11 12">DSM 20509</strain>
    </source>
</reference>
<evidence type="ECO:0000256" key="6">
    <source>
        <dbReference type="ARBA" id="ARBA00023015"/>
    </source>
</evidence>
<keyword evidence="7" id="KW-0238">DNA-binding</keyword>
<dbReference type="GO" id="GO:0000976">
    <property type="term" value="F:transcription cis-regulatory region binding"/>
    <property type="evidence" value="ECO:0007669"/>
    <property type="project" value="TreeGrafter"/>
</dbReference>
<dbReference type="SUPFAM" id="SSF46785">
    <property type="entry name" value="Winged helix' DNA-binding domain"/>
    <property type="match status" value="1"/>
</dbReference>
<dbReference type="Gene3D" id="3.30.1490.190">
    <property type="match status" value="1"/>
</dbReference>
<evidence type="ECO:0000256" key="8">
    <source>
        <dbReference type="ARBA" id="ARBA00023163"/>
    </source>
</evidence>
<evidence type="ECO:0000256" key="5">
    <source>
        <dbReference type="ARBA" id="ARBA00022833"/>
    </source>
</evidence>
<evidence type="ECO:0000313" key="11">
    <source>
        <dbReference type="EMBL" id="KRM64550.1"/>
    </source>
</evidence>
<comment type="similarity">
    <text evidence="2">Belongs to the Fur family.</text>
</comment>
<dbReference type="InterPro" id="IPR036388">
    <property type="entry name" value="WH-like_DNA-bd_sf"/>
</dbReference>
<dbReference type="AlphaFoldDB" id="A0A0R2AKT9"/>
<feature type="binding site" evidence="10">
    <location>
        <position position="126"/>
    </location>
    <ligand>
        <name>Fe cation</name>
        <dbReference type="ChEBI" id="CHEBI:24875"/>
    </ligand>
</feature>
<dbReference type="GO" id="GO:0008270">
    <property type="term" value="F:zinc ion binding"/>
    <property type="evidence" value="ECO:0007669"/>
    <property type="project" value="TreeGrafter"/>
</dbReference>
<keyword evidence="4" id="KW-0678">Repressor</keyword>
<dbReference type="PANTHER" id="PTHR33202:SF1">
    <property type="entry name" value="FERRIC UPTAKE REGULATION PROTEIN"/>
    <property type="match status" value="1"/>
</dbReference>
<comment type="cofactor">
    <cofactor evidence="9">
        <name>Zn(2+)</name>
        <dbReference type="ChEBI" id="CHEBI:29105"/>
    </cofactor>
    <text evidence="9">Binds 1 zinc ion per subunit.</text>
</comment>
<evidence type="ECO:0000256" key="4">
    <source>
        <dbReference type="ARBA" id="ARBA00022491"/>
    </source>
</evidence>
<evidence type="ECO:0000256" key="1">
    <source>
        <dbReference type="ARBA" id="ARBA00004496"/>
    </source>
</evidence>